<feature type="domain" description="HIT-type" evidence="9">
    <location>
        <begin position="9"/>
        <end position="43"/>
    </location>
</feature>
<dbReference type="PANTHER" id="PTHR13483:SF3">
    <property type="entry name" value="BOX C_D SNORNA PROTEIN 1"/>
    <property type="match status" value="1"/>
</dbReference>
<evidence type="ECO:0000256" key="8">
    <source>
        <dbReference type="SAM" id="MobiDB-lite"/>
    </source>
</evidence>
<dbReference type="AlphaFoldDB" id="A0A8H6WEG0"/>
<keyword evidence="3 7" id="KW-0863">Zinc-finger</keyword>
<evidence type="ECO:0000256" key="6">
    <source>
        <dbReference type="ARBA" id="ARBA00049654"/>
    </source>
</evidence>
<comment type="caution">
    <text evidence="10">The sequence shown here is derived from an EMBL/GenBank/DDBJ whole genome shotgun (WGS) entry which is preliminary data.</text>
</comment>
<dbReference type="Gene3D" id="3.30.60.190">
    <property type="match status" value="1"/>
</dbReference>
<evidence type="ECO:0000256" key="4">
    <source>
        <dbReference type="ARBA" id="ARBA00022833"/>
    </source>
</evidence>
<dbReference type="Pfam" id="PF04438">
    <property type="entry name" value="zf-HIT"/>
    <property type="match status" value="1"/>
</dbReference>
<keyword evidence="2" id="KW-0479">Metal-binding</keyword>
<dbReference type="SUPFAM" id="SSF144232">
    <property type="entry name" value="HIT/MYND zinc finger-like"/>
    <property type="match status" value="1"/>
</dbReference>
<evidence type="ECO:0000256" key="2">
    <source>
        <dbReference type="ARBA" id="ARBA00022723"/>
    </source>
</evidence>
<organism evidence="10 11">
    <name type="scientific">Mycena chlorophos</name>
    <name type="common">Agaric fungus</name>
    <name type="synonym">Agaricus chlorophos</name>
    <dbReference type="NCBI Taxonomy" id="658473"/>
    <lineage>
        <taxon>Eukaryota</taxon>
        <taxon>Fungi</taxon>
        <taxon>Dikarya</taxon>
        <taxon>Basidiomycota</taxon>
        <taxon>Agaricomycotina</taxon>
        <taxon>Agaricomycetes</taxon>
        <taxon>Agaricomycetidae</taxon>
        <taxon>Agaricales</taxon>
        <taxon>Marasmiineae</taxon>
        <taxon>Mycenaceae</taxon>
        <taxon>Mycena</taxon>
    </lineage>
</organism>
<dbReference type="InterPro" id="IPR057721">
    <property type="entry name" value="BCD1_alpha/beta"/>
</dbReference>
<comment type="similarity">
    <text evidence="6">Belongs to the BCD1 family.</text>
</comment>
<dbReference type="InterPro" id="IPR007529">
    <property type="entry name" value="Znf_HIT"/>
</dbReference>
<dbReference type="OrthoDB" id="272357at2759"/>
<keyword evidence="4" id="KW-0862">Zinc</keyword>
<accession>A0A8H6WEG0</accession>
<dbReference type="InterPro" id="IPR051639">
    <property type="entry name" value="BCD1"/>
</dbReference>
<feature type="region of interest" description="Disordered" evidence="8">
    <location>
        <begin position="99"/>
        <end position="118"/>
    </location>
</feature>
<dbReference type="GO" id="GO:0000492">
    <property type="term" value="P:box C/D snoRNP assembly"/>
    <property type="evidence" value="ECO:0007669"/>
    <property type="project" value="TreeGrafter"/>
</dbReference>
<evidence type="ECO:0000256" key="1">
    <source>
        <dbReference type="ARBA" id="ARBA00022553"/>
    </source>
</evidence>
<dbReference type="GO" id="GO:0005634">
    <property type="term" value="C:nucleus"/>
    <property type="evidence" value="ECO:0007669"/>
    <property type="project" value="TreeGrafter"/>
</dbReference>
<evidence type="ECO:0000313" key="11">
    <source>
        <dbReference type="Proteomes" id="UP000613580"/>
    </source>
</evidence>
<reference evidence="10" key="1">
    <citation type="submission" date="2020-05" db="EMBL/GenBank/DDBJ databases">
        <title>Mycena genomes resolve the evolution of fungal bioluminescence.</title>
        <authorList>
            <person name="Tsai I.J."/>
        </authorList>
    </citation>
    <scope>NUCLEOTIDE SEQUENCE</scope>
    <source>
        <strain evidence="10">110903Hualien_Pintung</strain>
    </source>
</reference>
<dbReference type="GO" id="GO:0070761">
    <property type="term" value="C:pre-snoRNP complex"/>
    <property type="evidence" value="ECO:0007669"/>
    <property type="project" value="TreeGrafter"/>
</dbReference>
<dbReference type="GO" id="GO:0008270">
    <property type="term" value="F:zinc ion binding"/>
    <property type="evidence" value="ECO:0007669"/>
    <property type="project" value="UniProtKB-UniRule"/>
</dbReference>
<evidence type="ECO:0000256" key="7">
    <source>
        <dbReference type="PROSITE-ProRule" id="PRU00453"/>
    </source>
</evidence>
<dbReference type="GO" id="GO:0048254">
    <property type="term" value="P:snoRNA localization"/>
    <property type="evidence" value="ECO:0007669"/>
    <property type="project" value="TreeGrafter"/>
</dbReference>
<evidence type="ECO:0000256" key="3">
    <source>
        <dbReference type="ARBA" id="ARBA00022771"/>
    </source>
</evidence>
<dbReference type="Pfam" id="PF25790">
    <property type="entry name" value="BCD1"/>
    <property type="match status" value="1"/>
</dbReference>
<comment type="function">
    <text evidence="5">Required for box C/D snoRNAs accumulation involved in snoRNA processing, snoRNA transport to the nucleolus and ribosome biogenesis.</text>
</comment>
<dbReference type="EMBL" id="JACAZE010000006">
    <property type="protein sequence ID" value="KAF7313576.1"/>
    <property type="molecule type" value="Genomic_DNA"/>
</dbReference>
<sequence>MPVTPDAPCALCPNRAKYTCPRCSTHTCSLACSKSHKSLNGGCSAERDKAKYVPMNAYSWGTMMDDYTYLEEIGRKVGEWGGEIAKGRYQAGFGVVGGRGGRGQARGRGRGHGRETNTRTKRDVLKMQLEALDIEMDVLPAGMERHGQNQSAWDFRTRAAQLTIEFVFNPPEHTSSNDKPRAVKLLTHRNKLSTTLLAILQHAGERKGVPSWVKALVCPDMDAPENFVAPQCVMRARGGGNAYFRFDPREDLETTLRNTQFVEYPTIEVWEEFRGRVVDKVGKVTQEAERPAKRRKIDKKAGGKAIAGLLDGYGSSEEEEQDQEEEKPDGLEMLGGYSGSDDEDGVQLDPAALLELMRQARGDDNWVPPNMDQDNDDEVDWGDSD</sequence>
<feature type="compositionally biased region" description="Acidic residues" evidence="8">
    <location>
        <begin position="316"/>
        <end position="327"/>
    </location>
</feature>
<evidence type="ECO:0000259" key="9">
    <source>
        <dbReference type="PROSITE" id="PS51083"/>
    </source>
</evidence>
<dbReference type="GO" id="GO:0000463">
    <property type="term" value="P:maturation of LSU-rRNA from tricistronic rRNA transcript (SSU-rRNA, 5.8S rRNA, LSU-rRNA)"/>
    <property type="evidence" value="ECO:0007669"/>
    <property type="project" value="TreeGrafter"/>
</dbReference>
<evidence type="ECO:0000313" key="10">
    <source>
        <dbReference type="EMBL" id="KAF7313576.1"/>
    </source>
</evidence>
<proteinExistence type="inferred from homology"/>
<keyword evidence="11" id="KW-1185">Reference proteome</keyword>
<dbReference type="PANTHER" id="PTHR13483">
    <property type="entry name" value="BOX C_D SNORNA PROTEIN 1-RELATED"/>
    <property type="match status" value="1"/>
</dbReference>
<gene>
    <name evidence="10" type="ORF">HMN09_00513900</name>
</gene>
<evidence type="ECO:0000256" key="5">
    <source>
        <dbReference type="ARBA" id="ARBA00049598"/>
    </source>
</evidence>
<keyword evidence="1" id="KW-0597">Phosphoprotein</keyword>
<dbReference type="Proteomes" id="UP000613580">
    <property type="component" value="Unassembled WGS sequence"/>
</dbReference>
<feature type="compositionally biased region" description="Acidic residues" evidence="8">
    <location>
        <begin position="373"/>
        <end position="385"/>
    </location>
</feature>
<name>A0A8H6WEG0_MYCCL</name>
<feature type="region of interest" description="Disordered" evidence="8">
    <location>
        <begin position="310"/>
        <end position="385"/>
    </location>
</feature>
<protein>
    <recommendedName>
        <fullName evidence="9">HIT-type domain-containing protein</fullName>
    </recommendedName>
</protein>
<dbReference type="CDD" id="cd23023">
    <property type="entry name" value="zf-HIT_BCD1"/>
    <property type="match status" value="1"/>
</dbReference>
<dbReference type="PROSITE" id="PS51083">
    <property type="entry name" value="ZF_HIT"/>
    <property type="match status" value="1"/>
</dbReference>